<dbReference type="Pfam" id="PF14007">
    <property type="entry name" value="YtpI"/>
    <property type="match status" value="1"/>
</dbReference>
<proteinExistence type="predicted"/>
<keyword evidence="1" id="KW-1133">Transmembrane helix</keyword>
<organism evidence="3 4">
    <name type="scientific">Paenibacillus chitinolyticus</name>
    <dbReference type="NCBI Taxonomy" id="79263"/>
    <lineage>
        <taxon>Bacteria</taxon>
        <taxon>Bacillati</taxon>
        <taxon>Bacillota</taxon>
        <taxon>Bacilli</taxon>
        <taxon>Bacillales</taxon>
        <taxon>Paenibacillaceae</taxon>
        <taxon>Paenibacillus</taxon>
    </lineage>
</organism>
<protein>
    <submittedName>
        <fullName evidence="2">YtpI family protein</fullName>
    </submittedName>
</protein>
<keyword evidence="1" id="KW-0812">Transmembrane</keyword>
<accession>A0A410WTN8</accession>
<evidence type="ECO:0000313" key="3">
    <source>
        <dbReference type="EMBL" id="QAV17722.1"/>
    </source>
</evidence>
<evidence type="ECO:0000313" key="2">
    <source>
        <dbReference type="EMBL" id="MCY9599027.1"/>
    </source>
</evidence>
<dbReference type="Proteomes" id="UP000288943">
    <property type="component" value="Chromosome"/>
</dbReference>
<dbReference type="KEGG" id="pchi:PC41400_08620"/>
<dbReference type="EMBL" id="CP026520">
    <property type="protein sequence ID" value="QAV17722.1"/>
    <property type="molecule type" value="Genomic_DNA"/>
</dbReference>
<feature type="transmembrane region" description="Helical" evidence="1">
    <location>
        <begin position="37"/>
        <end position="61"/>
    </location>
</feature>
<keyword evidence="5" id="KW-1185">Reference proteome</keyword>
<dbReference type="RefSeq" id="WP_042228950.1">
    <property type="nucleotide sequence ID" value="NZ_CP026520.1"/>
</dbReference>
<feature type="transmembrane region" description="Helical" evidence="1">
    <location>
        <begin position="67"/>
        <end position="91"/>
    </location>
</feature>
<evidence type="ECO:0000313" key="4">
    <source>
        <dbReference type="Proteomes" id="UP000288943"/>
    </source>
</evidence>
<reference evidence="3 4" key="1">
    <citation type="submission" date="2018-01" db="EMBL/GenBank/DDBJ databases">
        <title>The whole genome sequencing and assembly of Paenibacillus chitinolyticus KCCM 41400 strain.</title>
        <authorList>
            <person name="Kim J.-Y."/>
            <person name="Park M.-K."/>
            <person name="Lee Y.-J."/>
            <person name="Yi H."/>
            <person name="Bahn Y.-S."/>
            <person name="Kim J.F."/>
            <person name="Lee D.-W."/>
        </authorList>
    </citation>
    <scope>NUCLEOTIDE SEQUENCE [LARGE SCALE GENOMIC DNA]</scope>
    <source>
        <strain evidence="3 4">KCCM 41400</strain>
    </source>
</reference>
<reference evidence="2 5" key="2">
    <citation type="submission" date="2022-05" db="EMBL/GenBank/DDBJ databases">
        <title>Genome Sequencing of Bee-Associated Microbes.</title>
        <authorList>
            <person name="Dunlap C."/>
        </authorList>
    </citation>
    <scope>NUCLEOTIDE SEQUENCE [LARGE SCALE GENOMIC DNA]</scope>
    <source>
        <strain evidence="2 5">NRRL B-23120</strain>
    </source>
</reference>
<gene>
    <name evidence="2" type="ORF">M5X16_25040</name>
    <name evidence="3" type="ORF">PC41400_08620</name>
</gene>
<evidence type="ECO:0000256" key="1">
    <source>
        <dbReference type="SAM" id="Phobius"/>
    </source>
</evidence>
<evidence type="ECO:0000313" key="5">
    <source>
        <dbReference type="Proteomes" id="UP001527202"/>
    </source>
</evidence>
<dbReference type="EMBL" id="JAMDMJ010000039">
    <property type="protein sequence ID" value="MCY9599027.1"/>
    <property type="molecule type" value="Genomic_DNA"/>
</dbReference>
<name>A0A410WTN8_9BACL</name>
<dbReference type="AlphaFoldDB" id="A0A410WTN8"/>
<feature type="transmembrane region" description="Helical" evidence="1">
    <location>
        <begin position="6"/>
        <end position="25"/>
    </location>
</feature>
<sequence>MLETVQIVLSTLIFITLLFSVVFSFRSRRKTDPKQRGTNAALMNISMGLMLILIAVTQLFFLSDTPVRRIFGTVCLLLGLFNLFAGIRNYLYFSRMSR</sequence>
<keyword evidence="1" id="KW-0472">Membrane</keyword>
<dbReference type="InterPro" id="IPR025618">
    <property type="entry name" value="YtpI"/>
</dbReference>
<dbReference type="GeneID" id="95374873"/>
<dbReference type="Proteomes" id="UP001527202">
    <property type="component" value="Unassembled WGS sequence"/>
</dbReference>
<dbReference type="OrthoDB" id="2990512at2"/>